<dbReference type="Gene3D" id="1.25.40.20">
    <property type="entry name" value="Ankyrin repeat-containing domain"/>
    <property type="match status" value="2"/>
</dbReference>
<accession>A0A951UQ10</accession>
<dbReference type="SUPFAM" id="SSF50965">
    <property type="entry name" value="Galactose oxidase, central domain"/>
    <property type="match status" value="1"/>
</dbReference>
<feature type="repeat" description="ANK" evidence="3">
    <location>
        <begin position="68"/>
        <end position="100"/>
    </location>
</feature>
<dbReference type="Proteomes" id="UP000757435">
    <property type="component" value="Unassembled WGS sequence"/>
</dbReference>
<keyword evidence="2 3" id="KW-0040">ANK repeat</keyword>
<reference evidence="4" key="1">
    <citation type="submission" date="2021-05" db="EMBL/GenBank/DDBJ databases">
        <authorList>
            <person name="Pietrasiak N."/>
            <person name="Ward R."/>
            <person name="Stajich J.E."/>
            <person name="Kurbessoian T."/>
        </authorList>
    </citation>
    <scope>NUCLEOTIDE SEQUENCE</scope>
    <source>
        <strain evidence="4">UHER 2000/2452</strain>
    </source>
</reference>
<dbReference type="InterPro" id="IPR002110">
    <property type="entry name" value="Ankyrin_rpt"/>
</dbReference>
<keyword evidence="1" id="KW-0677">Repeat</keyword>
<protein>
    <submittedName>
        <fullName evidence="4">Ankyrin repeat domain-containing protein</fullName>
    </submittedName>
</protein>
<gene>
    <name evidence="4" type="ORF">KME15_24395</name>
</gene>
<evidence type="ECO:0000256" key="2">
    <source>
        <dbReference type="ARBA" id="ARBA00023043"/>
    </source>
</evidence>
<comment type="caution">
    <text evidence="4">The sequence shown here is derived from an EMBL/GenBank/DDBJ whole genome shotgun (WGS) entry which is preliminary data.</text>
</comment>
<feature type="repeat" description="ANK" evidence="3">
    <location>
        <begin position="233"/>
        <end position="265"/>
    </location>
</feature>
<dbReference type="SUPFAM" id="SSF48403">
    <property type="entry name" value="Ankyrin repeat"/>
    <property type="match status" value="1"/>
</dbReference>
<dbReference type="PANTHER" id="PTHR24201">
    <property type="entry name" value="ANK_REP_REGION DOMAIN-CONTAINING PROTEIN"/>
    <property type="match status" value="1"/>
</dbReference>
<reference evidence="4" key="2">
    <citation type="journal article" date="2022" name="Microbiol. Resour. Announc.">
        <title>Metagenome Sequencing to Explore Phylogenomics of Terrestrial Cyanobacteria.</title>
        <authorList>
            <person name="Ward R.D."/>
            <person name="Stajich J.E."/>
            <person name="Johansen J.R."/>
            <person name="Huntemann M."/>
            <person name="Clum A."/>
            <person name="Foster B."/>
            <person name="Foster B."/>
            <person name="Roux S."/>
            <person name="Palaniappan K."/>
            <person name="Varghese N."/>
            <person name="Mukherjee S."/>
            <person name="Reddy T.B.K."/>
            <person name="Daum C."/>
            <person name="Copeland A."/>
            <person name="Chen I.A."/>
            <person name="Ivanova N.N."/>
            <person name="Kyrpides N.C."/>
            <person name="Shapiro N."/>
            <person name="Eloe-Fadrosh E.A."/>
            <person name="Pietrasiak N."/>
        </authorList>
    </citation>
    <scope>NUCLEOTIDE SEQUENCE</scope>
    <source>
        <strain evidence="4">UHER 2000/2452</strain>
    </source>
</reference>
<dbReference type="InterPro" id="IPR015915">
    <property type="entry name" value="Kelch-typ_b-propeller"/>
</dbReference>
<dbReference type="InterPro" id="IPR050776">
    <property type="entry name" value="Ank_Repeat/CDKN_Inhibitor"/>
</dbReference>
<proteinExistence type="predicted"/>
<evidence type="ECO:0000313" key="5">
    <source>
        <dbReference type="Proteomes" id="UP000757435"/>
    </source>
</evidence>
<dbReference type="PROSITE" id="PS50088">
    <property type="entry name" value="ANK_REPEAT"/>
    <property type="match status" value="5"/>
</dbReference>
<evidence type="ECO:0000256" key="3">
    <source>
        <dbReference type="PROSITE-ProRule" id="PRU00023"/>
    </source>
</evidence>
<feature type="repeat" description="ANK" evidence="3">
    <location>
        <begin position="266"/>
        <end position="298"/>
    </location>
</feature>
<dbReference type="Gene3D" id="2.120.10.80">
    <property type="entry name" value="Kelch-type beta propeller"/>
    <property type="match status" value="1"/>
</dbReference>
<dbReference type="EMBL" id="JAHHHD010000046">
    <property type="protein sequence ID" value="MBW4661820.1"/>
    <property type="molecule type" value="Genomic_DNA"/>
</dbReference>
<feature type="repeat" description="ANK" evidence="3">
    <location>
        <begin position="167"/>
        <end position="199"/>
    </location>
</feature>
<evidence type="ECO:0000313" key="4">
    <source>
        <dbReference type="EMBL" id="MBW4661820.1"/>
    </source>
</evidence>
<dbReference type="AlphaFoldDB" id="A0A951UQ10"/>
<name>A0A951UQ10_9CYAN</name>
<dbReference type="PROSITE" id="PS50297">
    <property type="entry name" value="ANK_REP_REGION"/>
    <property type="match status" value="5"/>
</dbReference>
<feature type="repeat" description="ANK" evidence="3">
    <location>
        <begin position="137"/>
        <end position="169"/>
    </location>
</feature>
<sequence>MQIHDHAKQGNIAGVAHQVASGVDINCAEKYFLRTPLMCAVASADAGIDMLQFLVENDADINAVGGEDQDTALGLAVKSGNLDKIRFLLDVGADIHYQLPHGYDVLISATCGPDISLIPILNLLIERGAKVTGVSSYAESALRIASRVGRFDAVKVLLTAGADVTQLEWTELMHAIAFGHLEEVKVLLDEGADLSARDWWERTPWLLSLQVGELKKAKLLLLSGANREDVGRCGKTPLMYAIENGRIEFLEWLIEEGFDIEATDEFGNTPLMVAAECGATDCVRILIENNANPARVKHCDNKAIHRAGNLEIVRILVAAGEDLSDINDGVRALLTGVGNQELQVSREQYLAGRYRQFGKANPEVMEIDFWRAMVRCGHSAYKARDTFADNDNLDEPVWCYQRFGRTITELLDGRIVEIAGEHEDYYDPDFCIYNDVVVYQGNGTFKILGYPKNVFSPTDFHTATLVGNYIYIIGNAGYQHERIYDETPVYRLHCDTFNIEKIETTGDKPGWISRHKAYYKEPAKIRVAGGKVSVMTNEKVEYIENLVDYILDLTNLSWSRIDA</sequence>
<dbReference type="InterPro" id="IPR036770">
    <property type="entry name" value="Ankyrin_rpt-contain_sf"/>
</dbReference>
<dbReference type="SMART" id="SM00248">
    <property type="entry name" value="ANK"/>
    <property type="match status" value="8"/>
</dbReference>
<dbReference type="Pfam" id="PF12796">
    <property type="entry name" value="Ank_2"/>
    <property type="match status" value="3"/>
</dbReference>
<evidence type="ECO:0000256" key="1">
    <source>
        <dbReference type="ARBA" id="ARBA00022737"/>
    </source>
</evidence>
<organism evidence="4 5">
    <name type="scientific">Drouetiella hepatica Uher 2000/2452</name>
    <dbReference type="NCBI Taxonomy" id="904376"/>
    <lineage>
        <taxon>Bacteria</taxon>
        <taxon>Bacillati</taxon>
        <taxon>Cyanobacteriota</taxon>
        <taxon>Cyanophyceae</taxon>
        <taxon>Oculatellales</taxon>
        <taxon>Oculatellaceae</taxon>
        <taxon>Drouetiella</taxon>
    </lineage>
</organism>
<dbReference type="InterPro" id="IPR011043">
    <property type="entry name" value="Gal_Oxase/kelch_b-propeller"/>
</dbReference>